<keyword evidence="2" id="KW-1185">Reference proteome</keyword>
<accession>A0ACC2XA82</accession>
<protein>
    <submittedName>
        <fullName evidence="1">Uncharacterized protein</fullName>
    </submittedName>
</protein>
<sequence>MTKHQPAVEQHFTSMSRSKKIAPPYGSSRSTTTTTTTLSTSFIIPPMSKGPPSSGAAPFSLDPQPRMPTGTTATAEIVTARTHTRKDSRFDDASEDVEEIESAERGTAVQVCGNRRPFAPIVINIQGPDQQRQQQQTERQAAPPPSFPKTQNVKPSSLKPSSRNYSLVTYSDTDAGNDQQQQQAHPGKGFMTTATTATAIPTPPAKLLRNQQQQQQQQQHTPNRLRKPNTSSPAAAAAGGSVTENRSMKSSALPVRQVGNGDDRGSWKAKVGAAGGRKKVSAAVVQKEEEARRWGGDMVGYTQQVRSPSFQHAFGPPSTTATPVSFRSRIPLPVPPLEQSLDVATIVTAASNADKGSMKSVALSIASDPFAVPRMMRKKASIGTLGLVEREKEEEKKVNVMPGFEGKRGYIGNQHGLPLPPPPPPTVPTMQASPAPPPLPTQMISKKKSMLAFTTSMAIGGQKNEPSSAPTGPAAGGPITVGKRIGGLVKMPSGGFGLRRLKHGGGGVGVAGDVSFSLGHVDGDDDGDSSVVAAASTRMVEMKERQSTDSNFSMMSDWTITNFSDISGELPGRGGGVDGERYNRASEEQNGGLPTADVGNGRKLGKKKSFAAAGVFLGKILHGSNGGGAGEKKERRKSEVAAYNKLPPRRLRNEASTMTLRPTDAFVEGSSNATEQSMSRQAFGRERSPSPASTIRSRDASGQFQAIRNPTPTALAPASHPSAVHSTTRSRQPIKGSETGYNRAKSPELPSLHFPKLSYTGTNFRADLSMVGNALEMAPPVPPIPATFSSPVGNTVRQEPRLCIANPDVQSLASTWSPAPAYTETMTLRAGAPAADVTTSAHRVQSSYDYSQYSQESSGESSLVHVEHALDISDEYSFISKNSSIVDGGEKRFSGRLPWRMSVQGVFGKGEDEARRDESHVMVESLLGNSSLDKRPSLVDLKKVSNMTGSLQALVAAYNTSPSTLNDLGDSPTDGEAGENDERTPDDLAVRLDSPSSSHIMDHDSPTPMRKYGYDRQGKSSRLTTPHLGASPLQISPLRLALGNSTVKSQQERRTDENDSYLSRRIFEDNPFLTSRKASMATLESSVPLKTVGGGLALCRQRRLSNGSSSDEDESPLARRIDKSSDSFGLPPLPTVLMGNDRMSKDTQETVSSLDGDALPRESFDFTEEYRALNENGSRQSFMDELERLGLSSGEDSFRIEKPELESGTGVGLEAGVYYCDPTTRETTGHVRRNSYGFNKNFRFGVTKQAFCSTLSTVSSNKVKQTPYGGMSSPPKEPLPVPQPTLGTNNRFHFKPNPEDSMFSIATMSSVGPVVDTGIAGTDFVNVFDREFGVILSARDKTSRTLHHQSSNTSSIDSFSNGPIHLRRPSHARISSFASLASRSVSFRQHAFMDPGHHRQQSSLDSNRSILRKVGRPNVDSDRMFETDTRKQLYSIQGSPAALTARNAATKPSKDSILDSSRHMTTPDSILDNIEDFIFRSGTRKAKSSTFAIKPIRPLSHISDAPEPKASLSPLGIKTRLRHPIAEDSLLDVSMTEPVKQEEEAVEQCLQADTEVSIEETGQGIKNSRTMSYHVDASFNSNLSFVSGGMRRPARPKNARSSRPSSALFPNAGLPALLTPGHSEFSSQQSTDVHSIISTMVDGGTEARWSRQLKGLSQLSEKGIAIEKPVPLVNGAGHEEQLSPPTGRKGGLTRWVDYQRLVEAEVLKSKTTWQDSVKSVQVIAEFVPPSTAEGIRSVIRNSLDLSRPLCEASPGTQITRREQHEVERGMLTAGPVSDAKEPSSIKPLALPSKFMRANSAKSGIHVDSGSTDTAATRPVSAVFAKFAIPTEPTPARRQPTGVPLVIKAENTVTASHEVKKIKTPIVMRSRVNSTARRQKLGWARRKDVGPASPARGKRTVAKLAHKSLGDANKENVVQTTQ</sequence>
<dbReference type="EMBL" id="JASBWV010000020">
    <property type="protein sequence ID" value="KAJ9120543.1"/>
    <property type="molecule type" value="Genomic_DNA"/>
</dbReference>
<evidence type="ECO:0000313" key="2">
    <source>
        <dbReference type="Proteomes" id="UP001234202"/>
    </source>
</evidence>
<evidence type="ECO:0000313" key="1">
    <source>
        <dbReference type="EMBL" id="KAJ9120543.1"/>
    </source>
</evidence>
<gene>
    <name evidence="1" type="ORF">QFC24_005218</name>
</gene>
<reference evidence="1" key="1">
    <citation type="submission" date="2023-04" db="EMBL/GenBank/DDBJ databases">
        <title>Draft Genome sequencing of Naganishia species isolated from polar environments using Oxford Nanopore Technology.</title>
        <authorList>
            <person name="Leo P."/>
            <person name="Venkateswaran K."/>
        </authorList>
    </citation>
    <scope>NUCLEOTIDE SEQUENCE</scope>
    <source>
        <strain evidence="1">DBVPG 5303</strain>
    </source>
</reference>
<proteinExistence type="predicted"/>
<dbReference type="Proteomes" id="UP001234202">
    <property type="component" value="Unassembled WGS sequence"/>
</dbReference>
<organism evidence="1 2">
    <name type="scientific">Naganishia onofrii</name>
    <dbReference type="NCBI Taxonomy" id="1851511"/>
    <lineage>
        <taxon>Eukaryota</taxon>
        <taxon>Fungi</taxon>
        <taxon>Dikarya</taxon>
        <taxon>Basidiomycota</taxon>
        <taxon>Agaricomycotina</taxon>
        <taxon>Tremellomycetes</taxon>
        <taxon>Filobasidiales</taxon>
        <taxon>Filobasidiaceae</taxon>
        <taxon>Naganishia</taxon>
    </lineage>
</organism>
<comment type="caution">
    <text evidence="1">The sequence shown here is derived from an EMBL/GenBank/DDBJ whole genome shotgun (WGS) entry which is preliminary data.</text>
</comment>
<name>A0ACC2XA82_9TREE</name>